<feature type="domain" description="NLE" evidence="5">
    <location>
        <begin position="55"/>
        <end position="122"/>
    </location>
</feature>
<evidence type="ECO:0000313" key="6">
    <source>
        <dbReference type="EMBL" id="ETO29631.1"/>
    </source>
</evidence>
<evidence type="ECO:0000256" key="1">
    <source>
        <dbReference type="ARBA" id="ARBA00004123"/>
    </source>
</evidence>
<organism evidence="6 7">
    <name type="scientific">Reticulomyxa filosa</name>
    <dbReference type="NCBI Taxonomy" id="46433"/>
    <lineage>
        <taxon>Eukaryota</taxon>
        <taxon>Sar</taxon>
        <taxon>Rhizaria</taxon>
        <taxon>Retaria</taxon>
        <taxon>Foraminifera</taxon>
        <taxon>Monothalamids</taxon>
        <taxon>Reticulomyxidae</taxon>
        <taxon>Reticulomyxa</taxon>
    </lineage>
</organism>
<keyword evidence="3" id="KW-0677">Repeat</keyword>
<feature type="non-terminal residue" evidence="6">
    <location>
        <position position="155"/>
    </location>
</feature>
<evidence type="ECO:0000256" key="3">
    <source>
        <dbReference type="ARBA" id="ARBA00022737"/>
    </source>
</evidence>
<dbReference type="GO" id="GO:0005634">
    <property type="term" value="C:nucleus"/>
    <property type="evidence" value="ECO:0007669"/>
    <property type="project" value="UniProtKB-SubCell"/>
</dbReference>
<accession>X6NUC0</accession>
<feature type="region of interest" description="Disordered" evidence="4">
    <location>
        <begin position="1"/>
        <end position="50"/>
    </location>
</feature>
<name>X6NUC0_RETFI</name>
<protein>
    <recommendedName>
        <fullName evidence="5">NLE domain-containing protein</fullName>
    </recommendedName>
</protein>
<sequence length="155" mass="17763">MLKRGYKSEQYLFQKEEEEEEDPKKGNEDADADLPVSTLPTSDESSKTGNQASLSVRFVTKIEDPSLHVDDLLYTLPSSLRPQSLGEVVNHLLFEKTNEKKFVAFDFLITDIMLRDSISNHLTKHNISSEKTVLIEYMEKIPEPSKESAHQHPDW</sequence>
<feature type="compositionally biased region" description="Polar residues" evidence="4">
    <location>
        <begin position="38"/>
        <end position="50"/>
    </location>
</feature>
<gene>
    <name evidence="6" type="ORF">RFI_07489</name>
</gene>
<dbReference type="Pfam" id="PF08154">
    <property type="entry name" value="NLE"/>
    <property type="match status" value="1"/>
</dbReference>
<dbReference type="InterPro" id="IPR012972">
    <property type="entry name" value="NLE"/>
</dbReference>
<comment type="caution">
    <text evidence="6">The sequence shown here is derived from an EMBL/GenBank/DDBJ whole genome shotgun (WGS) entry which is preliminary data.</text>
</comment>
<comment type="subcellular location">
    <subcellularLocation>
        <location evidence="1">Nucleus</location>
    </subcellularLocation>
</comment>
<dbReference type="OrthoDB" id="10251381at2759"/>
<dbReference type="AlphaFoldDB" id="X6NUC0"/>
<evidence type="ECO:0000256" key="2">
    <source>
        <dbReference type="ARBA" id="ARBA00022574"/>
    </source>
</evidence>
<keyword evidence="7" id="KW-1185">Reference proteome</keyword>
<evidence type="ECO:0000259" key="5">
    <source>
        <dbReference type="Pfam" id="PF08154"/>
    </source>
</evidence>
<dbReference type="EMBL" id="ASPP01005938">
    <property type="protein sequence ID" value="ETO29631.1"/>
    <property type="molecule type" value="Genomic_DNA"/>
</dbReference>
<evidence type="ECO:0000313" key="7">
    <source>
        <dbReference type="Proteomes" id="UP000023152"/>
    </source>
</evidence>
<proteinExistence type="predicted"/>
<reference evidence="6 7" key="1">
    <citation type="journal article" date="2013" name="Curr. Biol.">
        <title>The Genome of the Foraminiferan Reticulomyxa filosa.</title>
        <authorList>
            <person name="Glockner G."/>
            <person name="Hulsmann N."/>
            <person name="Schleicher M."/>
            <person name="Noegel A.A."/>
            <person name="Eichinger L."/>
            <person name="Gallinger C."/>
            <person name="Pawlowski J."/>
            <person name="Sierra R."/>
            <person name="Euteneuer U."/>
            <person name="Pillet L."/>
            <person name="Moustafa A."/>
            <person name="Platzer M."/>
            <person name="Groth M."/>
            <person name="Szafranski K."/>
            <person name="Schliwa M."/>
        </authorList>
    </citation>
    <scope>NUCLEOTIDE SEQUENCE [LARGE SCALE GENOMIC DNA]</scope>
</reference>
<keyword evidence="2" id="KW-0853">WD repeat</keyword>
<evidence type="ECO:0000256" key="4">
    <source>
        <dbReference type="SAM" id="MobiDB-lite"/>
    </source>
</evidence>
<dbReference type="Proteomes" id="UP000023152">
    <property type="component" value="Unassembled WGS sequence"/>
</dbReference>